<sequence length="464" mass="52809">MHINKTCSSLKVPVLVISCCALLFANSCNTKTESMDKADEKIRIVTLDPGHFHAALLQKSMYNEIDSVVHVYAPEGSEVDNHMKLVESYNTRPDNPTSWKTEMYKGNDYLDKMFKDKAGNVVIISGNNKSKSKYITMAIDSGMNVLADKPLAIDGDGFKSLEKAFAAAERNNVLLYDIMTERYNIYYILQRELSLDKELFGTLEKGTPDNPGIQQQSVHHFYKNVSGKPLVRPVWFFDVEQEGHGLVDITTHMVDMIQWQCFPEIALDYKKDITMLSAREWATSISPAQFTKSTTREQFPDFLQKYVKNNQLEVLSNGEMNYKLKDIHARVSIQWNFESPQGSGDTHFAQMRGTKANLIIKQGEEQGYKPVVYIDPLNNSEQSVNDAIARLQKKYAGVSVKKAGKLWEVVIPEKLKVGHEDHFAEVAKKYLGYLKTKQLPAWEVPNMLSKYYTTTQALEMARKK</sequence>
<dbReference type="EMBL" id="FUYR01000001">
    <property type="protein sequence ID" value="SKB30715.1"/>
    <property type="molecule type" value="Genomic_DNA"/>
</dbReference>
<dbReference type="GO" id="GO:0000166">
    <property type="term" value="F:nucleotide binding"/>
    <property type="evidence" value="ECO:0007669"/>
    <property type="project" value="InterPro"/>
</dbReference>
<name>A0A1T5A742_9SPHI</name>
<dbReference type="InterPro" id="IPR036291">
    <property type="entry name" value="NAD(P)-bd_dom_sf"/>
</dbReference>
<dbReference type="Pfam" id="PF16490">
    <property type="entry name" value="Oxidoreduct_C"/>
    <property type="match status" value="1"/>
</dbReference>
<keyword evidence="1" id="KW-0560">Oxidoreductase</keyword>
<dbReference type="InterPro" id="IPR032459">
    <property type="entry name" value="Oxidoreduct_C"/>
</dbReference>
<dbReference type="PANTHER" id="PTHR43818:SF11">
    <property type="entry name" value="BCDNA.GH03377"/>
    <property type="match status" value="1"/>
</dbReference>
<evidence type="ECO:0000259" key="3">
    <source>
        <dbReference type="Pfam" id="PF01408"/>
    </source>
</evidence>
<dbReference type="SUPFAM" id="SSF51735">
    <property type="entry name" value="NAD(P)-binding Rossmann-fold domains"/>
    <property type="match status" value="1"/>
</dbReference>
<dbReference type="Gene3D" id="3.40.50.720">
    <property type="entry name" value="NAD(P)-binding Rossmann-like Domain"/>
    <property type="match status" value="1"/>
</dbReference>
<dbReference type="InterPro" id="IPR000683">
    <property type="entry name" value="Gfo/Idh/MocA-like_OxRdtase_N"/>
</dbReference>
<evidence type="ECO:0000313" key="5">
    <source>
        <dbReference type="EMBL" id="SKB30715.1"/>
    </source>
</evidence>
<dbReference type="GO" id="GO:0016491">
    <property type="term" value="F:oxidoreductase activity"/>
    <property type="evidence" value="ECO:0007669"/>
    <property type="project" value="UniProtKB-KW"/>
</dbReference>
<dbReference type="OrthoDB" id="9785257at2"/>
<dbReference type="Proteomes" id="UP000189981">
    <property type="component" value="Unassembled WGS sequence"/>
</dbReference>
<dbReference type="STRING" id="572036.SAMN05661099_0397"/>
<organism evidence="5 6">
    <name type="scientific">Daejeonella lutea</name>
    <dbReference type="NCBI Taxonomy" id="572036"/>
    <lineage>
        <taxon>Bacteria</taxon>
        <taxon>Pseudomonadati</taxon>
        <taxon>Bacteroidota</taxon>
        <taxon>Sphingobacteriia</taxon>
        <taxon>Sphingobacteriales</taxon>
        <taxon>Sphingobacteriaceae</taxon>
        <taxon>Daejeonella</taxon>
    </lineage>
</organism>
<dbReference type="PANTHER" id="PTHR43818">
    <property type="entry name" value="BCDNA.GH03377"/>
    <property type="match status" value="1"/>
</dbReference>
<evidence type="ECO:0000259" key="4">
    <source>
        <dbReference type="Pfam" id="PF16490"/>
    </source>
</evidence>
<accession>A0A1T5A742</accession>
<feature type="signal peptide" evidence="2">
    <location>
        <begin position="1"/>
        <end position="25"/>
    </location>
</feature>
<evidence type="ECO:0000313" key="6">
    <source>
        <dbReference type="Proteomes" id="UP000189981"/>
    </source>
</evidence>
<gene>
    <name evidence="5" type="ORF">SAMN05661099_0397</name>
</gene>
<dbReference type="Pfam" id="PF01408">
    <property type="entry name" value="GFO_IDH_MocA"/>
    <property type="match status" value="1"/>
</dbReference>
<dbReference type="InterPro" id="IPR050463">
    <property type="entry name" value="Gfo/Idh/MocA_oxidrdct_glycsds"/>
</dbReference>
<feature type="domain" description="Putative oxidoreductase C-terminal" evidence="4">
    <location>
        <begin position="189"/>
        <end position="461"/>
    </location>
</feature>
<evidence type="ECO:0000256" key="2">
    <source>
        <dbReference type="SAM" id="SignalP"/>
    </source>
</evidence>
<proteinExistence type="predicted"/>
<protein>
    <submittedName>
        <fullName evidence="5">Oxidoreductase family, NAD-binding Rossmann fold</fullName>
    </submittedName>
</protein>
<dbReference type="AlphaFoldDB" id="A0A1T5A742"/>
<keyword evidence="6" id="KW-1185">Reference proteome</keyword>
<evidence type="ECO:0000256" key="1">
    <source>
        <dbReference type="ARBA" id="ARBA00023002"/>
    </source>
</evidence>
<reference evidence="6" key="1">
    <citation type="submission" date="2017-02" db="EMBL/GenBank/DDBJ databases">
        <authorList>
            <person name="Varghese N."/>
            <person name="Submissions S."/>
        </authorList>
    </citation>
    <scope>NUCLEOTIDE SEQUENCE [LARGE SCALE GENOMIC DNA]</scope>
    <source>
        <strain evidence="6">DSM 22385</strain>
    </source>
</reference>
<keyword evidence="2" id="KW-0732">Signal</keyword>
<feature type="chain" id="PRO_5012368862" evidence="2">
    <location>
        <begin position="26"/>
        <end position="464"/>
    </location>
</feature>
<feature type="domain" description="Gfo/Idh/MocA-like oxidoreductase N-terminal" evidence="3">
    <location>
        <begin position="91"/>
        <end position="174"/>
    </location>
</feature>